<name>A0ABS3E6D7_9GAMM</name>
<dbReference type="RefSeq" id="WP_207001124.1">
    <property type="nucleotide sequence ID" value="NZ_JAEKJR010000002.1"/>
</dbReference>
<evidence type="ECO:0000313" key="2">
    <source>
        <dbReference type="Proteomes" id="UP000664293"/>
    </source>
</evidence>
<organism evidence="1 2">
    <name type="scientific">Microbulbifer salipaludis</name>
    <dbReference type="NCBI Taxonomy" id="187980"/>
    <lineage>
        <taxon>Bacteria</taxon>
        <taxon>Pseudomonadati</taxon>
        <taxon>Pseudomonadota</taxon>
        <taxon>Gammaproteobacteria</taxon>
        <taxon>Cellvibrionales</taxon>
        <taxon>Microbulbiferaceae</taxon>
        <taxon>Microbulbifer</taxon>
    </lineage>
</organism>
<accession>A0ABS3E6D7</accession>
<dbReference type="Proteomes" id="UP000664293">
    <property type="component" value="Unassembled WGS sequence"/>
</dbReference>
<reference evidence="1 2" key="1">
    <citation type="submission" date="2020-12" db="EMBL/GenBank/DDBJ databases">
        <title>Oil enriched cultivation method for isolating marine PHA-producing bacteria.</title>
        <authorList>
            <person name="Zheng W."/>
            <person name="Yu S."/>
            <person name="Huang Y."/>
        </authorList>
    </citation>
    <scope>NUCLEOTIDE SEQUENCE [LARGE SCALE GENOMIC DNA]</scope>
    <source>
        <strain evidence="1 2">SN0-2</strain>
    </source>
</reference>
<dbReference type="EMBL" id="JAEKJR010000002">
    <property type="protein sequence ID" value="MBN8430863.1"/>
    <property type="molecule type" value="Genomic_DNA"/>
</dbReference>
<proteinExistence type="predicted"/>
<dbReference type="SUPFAM" id="SSF48452">
    <property type="entry name" value="TPR-like"/>
    <property type="match status" value="1"/>
</dbReference>
<gene>
    <name evidence="1" type="ORF">JF535_08355</name>
</gene>
<comment type="caution">
    <text evidence="1">The sequence shown here is derived from an EMBL/GenBank/DDBJ whole genome shotgun (WGS) entry which is preliminary data.</text>
</comment>
<dbReference type="InterPro" id="IPR011990">
    <property type="entry name" value="TPR-like_helical_dom_sf"/>
</dbReference>
<dbReference type="Gene3D" id="1.25.40.10">
    <property type="entry name" value="Tetratricopeptide repeat domain"/>
    <property type="match status" value="1"/>
</dbReference>
<sequence length="129" mass="14436">MQSANRAYQEGRESDAEQLYKSSCERVVPLLTEWKDPEAAIAMLSVSYQNLADLYFRQGRYDDALVAYAGLLRQLTDLSQSGDRDAELARFAEGALHKAGSELSQEVRMRQLALPEDNPDLAPIRSLIS</sequence>
<protein>
    <recommendedName>
        <fullName evidence="3">Tetratricopeptide repeat protein</fullName>
    </recommendedName>
</protein>
<keyword evidence="2" id="KW-1185">Reference proteome</keyword>
<evidence type="ECO:0008006" key="3">
    <source>
        <dbReference type="Google" id="ProtNLM"/>
    </source>
</evidence>
<evidence type="ECO:0000313" key="1">
    <source>
        <dbReference type="EMBL" id="MBN8430863.1"/>
    </source>
</evidence>